<evidence type="ECO:0000313" key="2">
    <source>
        <dbReference type="Proteomes" id="UP000475862"/>
    </source>
</evidence>
<proteinExistence type="predicted"/>
<organism evidence="1 2">
    <name type="scientific">Aphis glycines</name>
    <name type="common">Soybean aphid</name>
    <dbReference type="NCBI Taxonomy" id="307491"/>
    <lineage>
        <taxon>Eukaryota</taxon>
        <taxon>Metazoa</taxon>
        <taxon>Ecdysozoa</taxon>
        <taxon>Arthropoda</taxon>
        <taxon>Hexapoda</taxon>
        <taxon>Insecta</taxon>
        <taxon>Pterygota</taxon>
        <taxon>Neoptera</taxon>
        <taxon>Paraneoptera</taxon>
        <taxon>Hemiptera</taxon>
        <taxon>Sternorrhyncha</taxon>
        <taxon>Aphidomorpha</taxon>
        <taxon>Aphidoidea</taxon>
        <taxon>Aphididae</taxon>
        <taxon>Aphidini</taxon>
        <taxon>Aphis</taxon>
        <taxon>Aphis</taxon>
    </lineage>
</organism>
<reference evidence="1 2" key="1">
    <citation type="submission" date="2019-08" db="EMBL/GenBank/DDBJ databases">
        <title>The genome of the soybean aphid Biotype 1, its phylome, world population structure and adaptation to the North American continent.</title>
        <authorList>
            <person name="Giordano R."/>
            <person name="Donthu R.K."/>
            <person name="Hernandez A.G."/>
            <person name="Wright C.L."/>
            <person name="Zimin A.V."/>
        </authorList>
    </citation>
    <scope>NUCLEOTIDE SEQUENCE [LARGE SCALE GENOMIC DNA]</scope>
    <source>
        <tissue evidence="1">Whole aphids</tissue>
    </source>
</reference>
<dbReference type="Proteomes" id="UP000475862">
    <property type="component" value="Unassembled WGS sequence"/>
</dbReference>
<evidence type="ECO:0000313" key="1">
    <source>
        <dbReference type="EMBL" id="KAE9540083.1"/>
    </source>
</evidence>
<sequence>MIKSNQRLVIFAHKLYATDPNIKHKTKVDLKNKATFHDALKDVTVLLPWSHKYDNAYRFWPTRECIGFVHVDSRLMAAIDVDRHHQDVKYLDNTQSLPRYLLLIKLILFKFKFYTRYIEKKMFSHYKNVYFIIQQNTQHSVDKLMKINNNYKNNIRTITLRLLLETQPRSIKHNYHHLKICCLKNHHPILFDQEIHYTTLHLILELMHFLDYLNQLCFLEPQKGNDLDQMVMLELKTHPAIHPKI</sequence>
<name>A0A6G0TYV9_APHGL</name>
<dbReference type="AlphaFoldDB" id="A0A6G0TYV9"/>
<protein>
    <submittedName>
        <fullName evidence="1">Uncharacterized protein</fullName>
    </submittedName>
</protein>
<comment type="caution">
    <text evidence="1">The sequence shown here is derived from an EMBL/GenBank/DDBJ whole genome shotgun (WGS) entry which is preliminary data.</text>
</comment>
<keyword evidence="2" id="KW-1185">Reference proteome</keyword>
<dbReference type="EMBL" id="VYZN01000014">
    <property type="protein sequence ID" value="KAE9540083.1"/>
    <property type="molecule type" value="Genomic_DNA"/>
</dbReference>
<gene>
    <name evidence="1" type="ORF">AGLY_005335</name>
</gene>
<accession>A0A6G0TYV9</accession>